<organism evidence="11 12">
    <name type="scientific">Phaeomoniella chlamydospora</name>
    <name type="common">Phaeoacremonium chlamydosporum</name>
    <dbReference type="NCBI Taxonomy" id="158046"/>
    <lineage>
        <taxon>Eukaryota</taxon>
        <taxon>Fungi</taxon>
        <taxon>Dikarya</taxon>
        <taxon>Ascomycota</taxon>
        <taxon>Pezizomycotina</taxon>
        <taxon>Eurotiomycetes</taxon>
        <taxon>Chaetothyriomycetidae</taxon>
        <taxon>Phaeomoniellales</taxon>
        <taxon>Phaeomoniellaceae</taxon>
        <taxon>Phaeomoniella</taxon>
    </lineage>
</organism>
<dbReference type="InterPro" id="IPR015418">
    <property type="entry name" value="Eaf6"/>
</dbReference>
<protein>
    <recommendedName>
        <fullName evidence="3 9">Chromatin modification-related protein EAF6</fullName>
    </recommendedName>
</protein>
<keyword evidence="4 9" id="KW-0156">Chromatin regulator</keyword>
<dbReference type="Proteomes" id="UP000053317">
    <property type="component" value="Unassembled WGS sequence"/>
</dbReference>
<keyword evidence="7 9" id="KW-0804">Transcription</keyword>
<feature type="compositionally biased region" description="Low complexity" evidence="10">
    <location>
        <begin position="10"/>
        <end position="25"/>
    </location>
</feature>
<dbReference type="PANTHER" id="PTHR13476">
    <property type="entry name" value="CHROMATIN MODIFICATION-RELATED PROTEIN MEAF6"/>
    <property type="match status" value="1"/>
</dbReference>
<dbReference type="GO" id="GO:0006281">
    <property type="term" value="P:DNA repair"/>
    <property type="evidence" value="ECO:0007669"/>
    <property type="project" value="UniProtKB-UniRule"/>
</dbReference>
<dbReference type="GO" id="GO:0006325">
    <property type="term" value="P:chromatin organization"/>
    <property type="evidence" value="ECO:0007669"/>
    <property type="project" value="UniProtKB-KW"/>
</dbReference>
<accession>A0A0G2GQ42</accession>
<reference evidence="11 12" key="2">
    <citation type="submission" date="2015-05" db="EMBL/GenBank/DDBJ databases">
        <authorList>
            <person name="Morales-Cruz A."/>
            <person name="Amrine K.C."/>
            <person name="Cantu D."/>
        </authorList>
    </citation>
    <scope>NUCLEOTIDE SEQUENCE [LARGE SCALE GENOMIC DNA]</scope>
    <source>
        <strain evidence="11">UCRPC4</strain>
    </source>
</reference>
<comment type="function">
    <text evidence="9">Component of the NuA4 histone acetyltransferase complex which is involved in transcriptional activation of selected genes principally by acetylation of nucleosomal histone H4 and H2A. The NuA4 complex is also involved in DNA repair.</text>
</comment>
<evidence type="ECO:0000313" key="11">
    <source>
        <dbReference type="EMBL" id="KKY18940.1"/>
    </source>
</evidence>
<dbReference type="GO" id="GO:0035267">
    <property type="term" value="C:NuA4 histone acetyltransferase complex"/>
    <property type="evidence" value="ECO:0007669"/>
    <property type="project" value="UniProtKB-UniRule"/>
</dbReference>
<comment type="similarity">
    <text evidence="2 9">Belongs to the EAF6 family.</text>
</comment>
<evidence type="ECO:0000256" key="5">
    <source>
        <dbReference type="ARBA" id="ARBA00023015"/>
    </source>
</evidence>
<comment type="subunit">
    <text evidence="9">Component of the NuA4 histone acetyltransferase complex.</text>
</comment>
<gene>
    <name evidence="11" type="ORF">UCRPC4_g04662</name>
</gene>
<evidence type="ECO:0000256" key="9">
    <source>
        <dbReference type="RuleBase" id="RU368022"/>
    </source>
</evidence>
<comment type="subcellular location">
    <subcellularLocation>
        <location evidence="1 9">Nucleus</location>
    </subcellularLocation>
</comment>
<evidence type="ECO:0000256" key="2">
    <source>
        <dbReference type="ARBA" id="ARBA00010916"/>
    </source>
</evidence>
<dbReference type="OrthoDB" id="440324at2759"/>
<evidence type="ECO:0000256" key="6">
    <source>
        <dbReference type="ARBA" id="ARBA00023054"/>
    </source>
</evidence>
<evidence type="ECO:0000256" key="1">
    <source>
        <dbReference type="ARBA" id="ARBA00004123"/>
    </source>
</evidence>
<evidence type="ECO:0000256" key="10">
    <source>
        <dbReference type="SAM" id="MobiDB-lite"/>
    </source>
</evidence>
<reference evidence="11 12" key="1">
    <citation type="submission" date="2015-05" db="EMBL/GenBank/DDBJ databases">
        <title>Distinctive expansion of gene families associated with plant cell wall degradation and secondary metabolism in the genomes of grapevine trunk pathogens.</title>
        <authorList>
            <person name="Lawrence D.P."/>
            <person name="Travadon R."/>
            <person name="Rolshausen P.E."/>
            <person name="Baumgartner K."/>
        </authorList>
    </citation>
    <scope>NUCLEOTIDE SEQUENCE [LARGE SCALE GENOMIC DNA]</scope>
    <source>
        <strain evidence="11">UCRPC4</strain>
    </source>
</reference>
<feature type="region of interest" description="Disordered" evidence="10">
    <location>
        <begin position="1"/>
        <end position="29"/>
    </location>
</feature>
<comment type="caution">
    <text evidence="11">The sequence shown here is derived from an EMBL/GenBank/DDBJ whole genome shotgun (WGS) entry which is preliminary data.</text>
</comment>
<dbReference type="AlphaFoldDB" id="A0A0G2GQ42"/>
<keyword evidence="5 9" id="KW-0805">Transcription regulation</keyword>
<evidence type="ECO:0000256" key="7">
    <source>
        <dbReference type="ARBA" id="ARBA00023163"/>
    </source>
</evidence>
<proteinExistence type="inferred from homology"/>
<feature type="compositionally biased region" description="Gly residues" evidence="10">
    <location>
        <begin position="92"/>
        <end position="104"/>
    </location>
</feature>
<feature type="compositionally biased region" description="Low complexity" evidence="10">
    <location>
        <begin position="171"/>
        <end position="182"/>
    </location>
</feature>
<evidence type="ECO:0000256" key="4">
    <source>
        <dbReference type="ARBA" id="ARBA00022853"/>
    </source>
</evidence>
<dbReference type="Pfam" id="PF09340">
    <property type="entry name" value="NuA4"/>
    <property type="match status" value="1"/>
</dbReference>
<keyword evidence="6" id="KW-0175">Coiled coil</keyword>
<keyword evidence="8 9" id="KW-0539">Nucleus</keyword>
<sequence>MAENVPPGPTAAAAAKPATTAPDTANRGLPYYEKLRRDLRDTIQKKRILDKNLSALEDSIFRLESSYLEDTSPAGNIIKGFDNYIKGSTVSGSGGGGGGPGSGTISGSAAGGTRRKIVIQDTDRVFSRSSTGSMKSAEVGAGGIAAADSPAGSEKLTPASHAGTPTGSMKDGGNNTKAGGNKKPTKKKKAAAIDDDEASATGSAAEGGNKKNKRLKVSYGRE</sequence>
<evidence type="ECO:0000313" key="12">
    <source>
        <dbReference type="Proteomes" id="UP000053317"/>
    </source>
</evidence>
<name>A0A0G2GQ42_PHACM</name>
<dbReference type="GO" id="GO:0005634">
    <property type="term" value="C:nucleus"/>
    <property type="evidence" value="ECO:0007669"/>
    <property type="project" value="UniProtKB-SubCell"/>
</dbReference>
<evidence type="ECO:0000256" key="3">
    <source>
        <dbReference type="ARBA" id="ARBA00018504"/>
    </source>
</evidence>
<keyword evidence="9" id="KW-0234">DNA repair</keyword>
<keyword evidence="12" id="KW-1185">Reference proteome</keyword>
<dbReference type="EMBL" id="LCWF01000111">
    <property type="protein sequence ID" value="KKY18940.1"/>
    <property type="molecule type" value="Genomic_DNA"/>
</dbReference>
<keyword evidence="9" id="KW-0227">DNA damage</keyword>
<evidence type="ECO:0000256" key="8">
    <source>
        <dbReference type="ARBA" id="ARBA00023242"/>
    </source>
</evidence>
<feature type="region of interest" description="Disordered" evidence="10">
    <location>
        <begin position="92"/>
        <end position="222"/>
    </location>
</feature>